<feature type="region of interest" description="Disordered" evidence="1">
    <location>
        <begin position="30"/>
        <end position="68"/>
    </location>
</feature>
<accession>A0A392W1B5</accession>
<feature type="non-terminal residue" evidence="2">
    <location>
        <position position="68"/>
    </location>
</feature>
<evidence type="ECO:0000256" key="1">
    <source>
        <dbReference type="SAM" id="MobiDB-lite"/>
    </source>
</evidence>
<evidence type="ECO:0000313" key="2">
    <source>
        <dbReference type="EMBL" id="MCI94226.1"/>
    </source>
</evidence>
<organism evidence="2 3">
    <name type="scientific">Trifolium medium</name>
    <dbReference type="NCBI Taxonomy" id="97028"/>
    <lineage>
        <taxon>Eukaryota</taxon>
        <taxon>Viridiplantae</taxon>
        <taxon>Streptophyta</taxon>
        <taxon>Embryophyta</taxon>
        <taxon>Tracheophyta</taxon>
        <taxon>Spermatophyta</taxon>
        <taxon>Magnoliopsida</taxon>
        <taxon>eudicotyledons</taxon>
        <taxon>Gunneridae</taxon>
        <taxon>Pentapetalae</taxon>
        <taxon>rosids</taxon>
        <taxon>fabids</taxon>
        <taxon>Fabales</taxon>
        <taxon>Fabaceae</taxon>
        <taxon>Papilionoideae</taxon>
        <taxon>50 kb inversion clade</taxon>
        <taxon>NPAAA clade</taxon>
        <taxon>Hologalegina</taxon>
        <taxon>IRL clade</taxon>
        <taxon>Trifolieae</taxon>
        <taxon>Trifolium</taxon>
    </lineage>
</organism>
<name>A0A392W1B5_9FABA</name>
<keyword evidence="3" id="KW-1185">Reference proteome</keyword>
<evidence type="ECO:0000313" key="3">
    <source>
        <dbReference type="Proteomes" id="UP000265520"/>
    </source>
</evidence>
<proteinExistence type="predicted"/>
<protein>
    <submittedName>
        <fullName evidence="2">Uncharacterized protein</fullName>
    </submittedName>
</protein>
<dbReference type="Proteomes" id="UP000265520">
    <property type="component" value="Unassembled WGS sequence"/>
</dbReference>
<dbReference type="EMBL" id="LXQA011350629">
    <property type="protein sequence ID" value="MCI94226.1"/>
    <property type="molecule type" value="Genomic_DNA"/>
</dbReference>
<sequence>INEDELNAKIAGNALASLTKAVSQADVTPDASTSLAQGHHTLDVQKNAATSDVEPEKDGSEDVAEKDA</sequence>
<reference evidence="2 3" key="1">
    <citation type="journal article" date="2018" name="Front. Plant Sci.">
        <title>Red Clover (Trifolium pratense) and Zigzag Clover (T. medium) - A Picture of Genomic Similarities and Differences.</title>
        <authorList>
            <person name="Dluhosova J."/>
            <person name="Istvanek J."/>
            <person name="Nedelnik J."/>
            <person name="Repkova J."/>
        </authorList>
    </citation>
    <scope>NUCLEOTIDE SEQUENCE [LARGE SCALE GENOMIC DNA]</scope>
    <source>
        <strain evidence="3">cv. 10/8</strain>
        <tissue evidence="2">Leaf</tissue>
    </source>
</reference>
<comment type="caution">
    <text evidence="2">The sequence shown here is derived from an EMBL/GenBank/DDBJ whole genome shotgun (WGS) entry which is preliminary data.</text>
</comment>
<dbReference type="AlphaFoldDB" id="A0A392W1B5"/>
<feature type="non-terminal residue" evidence="2">
    <location>
        <position position="1"/>
    </location>
</feature>
<feature type="compositionally biased region" description="Basic and acidic residues" evidence="1">
    <location>
        <begin position="54"/>
        <end position="68"/>
    </location>
</feature>